<reference evidence="1 2" key="1">
    <citation type="submission" date="2019-07" db="EMBL/GenBank/DDBJ databases">
        <title>Quadrisphaera sp. strain DD2A genome sequencing and assembly.</title>
        <authorList>
            <person name="Kim I."/>
        </authorList>
    </citation>
    <scope>NUCLEOTIDE SEQUENCE [LARGE SCALE GENOMIC DNA]</scope>
    <source>
        <strain evidence="1 2">DD2A</strain>
    </source>
</reference>
<dbReference type="OrthoDB" id="4523516at2"/>
<dbReference type="RefSeq" id="WP_147927077.1">
    <property type="nucleotide sequence ID" value="NZ_VKAC01000008.1"/>
</dbReference>
<dbReference type="Proteomes" id="UP000321234">
    <property type="component" value="Unassembled WGS sequence"/>
</dbReference>
<name>A0A5C8ZEA1_9ACTN</name>
<comment type="caution">
    <text evidence="1">The sequence shown here is derived from an EMBL/GenBank/DDBJ whole genome shotgun (WGS) entry which is preliminary data.</text>
</comment>
<keyword evidence="2" id="KW-1185">Reference proteome</keyword>
<protein>
    <submittedName>
        <fullName evidence="1">Uncharacterized protein</fullName>
    </submittedName>
</protein>
<evidence type="ECO:0000313" key="2">
    <source>
        <dbReference type="Proteomes" id="UP000321234"/>
    </source>
</evidence>
<accession>A0A5C8ZEA1</accession>
<proteinExistence type="predicted"/>
<dbReference type="EMBL" id="VKAC01000008">
    <property type="protein sequence ID" value="TXR55501.1"/>
    <property type="molecule type" value="Genomic_DNA"/>
</dbReference>
<sequence length="235" mass="25722">MTSPGLDPAALREAAAQLGLDVEDRPVLEAWAAIGATHLYWRNTALEDWHAGPDSRISDAEMFRINVSTTRIFRTALRGVADIDALEQGLEGALAVAFHPLRVLPGGRNLLDLGAEETEDFIDVAEVRVAGLIDIADEHGVDTALLAVALDGRLSCHHWWGSPLWPGVVDVVMRRLGDPDDDCWQRLQGRPVPAEVHRAQRLRWLLLDSPDALAIETVDFLIHQLGIGFITAVEG</sequence>
<dbReference type="AlphaFoldDB" id="A0A5C8ZEA1"/>
<gene>
    <name evidence="1" type="ORF">FMM08_14415</name>
</gene>
<evidence type="ECO:0000313" key="1">
    <source>
        <dbReference type="EMBL" id="TXR55501.1"/>
    </source>
</evidence>
<organism evidence="1 2">
    <name type="scientific">Quadrisphaera setariae</name>
    <dbReference type="NCBI Taxonomy" id="2593304"/>
    <lineage>
        <taxon>Bacteria</taxon>
        <taxon>Bacillati</taxon>
        <taxon>Actinomycetota</taxon>
        <taxon>Actinomycetes</taxon>
        <taxon>Kineosporiales</taxon>
        <taxon>Kineosporiaceae</taxon>
        <taxon>Quadrisphaera</taxon>
    </lineage>
</organism>